<dbReference type="SUPFAM" id="SSF52172">
    <property type="entry name" value="CheY-like"/>
    <property type="match status" value="1"/>
</dbReference>
<dbReference type="InterPro" id="IPR036097">
    <property type="entry name" value="HisK_dim/P_sf"/>
</dbReference>
<feature type="compositionally biased region" description="Basic and acidic residues" evidence="3">
    <location>
        <begin position="1"/>
        <end position="16"/>
    </location>
</feature>
<keyword evidence="6" id="KW-0418">Kinase</keyword>
<evidence type="ECO:0000256" key="2">
    <source>
        <dbReference type="PROSITE-ProRule" id="PRU00169"/>
    </source>
</evidence>
<reference evidence="6 7" key="1">
    <citation type="journal article" date="2018" name="IMA Fungus">
        <title>IMA Genome-F 10: Nine draft genome sequences of Claviceps purpurea s.lat., including C. arundinis, C. humidiphila, and C. cf. spartinae, pseudomolecules for the pitch canker pathogen Fusarium circinatum, draft genome of Davidsoniella eucalypti, Grosmannia galeiformis, Quambalaria eucalypti, and Teratosphaeria destructans.</title>
        <authorList>
            <person name="Wingfield B.D."/>
            <person name="Liu M."/>
            <person name="Nguyen H.D."/>
            <person name="Lane F.A."/>
            <person name="Morgan S.W."/>
            <person name="De Vos L."/>
            <person name="Wilken P.M."/>
            <person name="Duong T.A."/>
            <person name="Aylward J."/>
            <person name="Coetzee M.P."/>
            <person name="Dadej K."/>
            <person name="De Beer Z.W."/>
            <person name="Findlay W."/>
            <person name="Havenga M."/>
            <person name="Kolarik M."/>
            <person name="Menzies J.G."/>
            <person name="Naidoo K."/>
            <person name="Pochopski O."/>
            <person name="Shoukouhi P."/>
            <person name="Santana Q.C."/>
            <person name="Seifert K.A."/>
            <person name="Soal N."/>
            <person name="Steenkamp E.T."/>
            <person name="Tatham C.T."/>
            <person name="van der Nest M.A."/>
            <person name="Wingfield M.J."/>
        </authorList>
    </citation>
    <scope>NUCLEOTIDE SEQUENCE [LARGE SCALE GENOMIC DNA]</scope>
    <source>
        <strain evidence="6">CMW44962</strain>
    </source>
</reference>
<accession>A0A9W7SRE9</accession>
<feature type="compositionally biased region" description="Polar residues" evidence="3">
    <location>
        <begin position="190"/>
        <end position="199"/>
    </location>
</feature>
<dbReference type="InterPro" id="IPR003661">
    <property type="entry name" value="HisK_dim/P_dom"/>
</dbReference>
<dbReference type="InterPro" id="IPR000014">
    <property type="entry name" value="PAS"/>
</dbReference>
<evidence type="ECO:0000256" key="1">
    <source>
        <dbReference type="ARBA" id="ARBA00022553"/>
    </source>
</evidence>
<dbReference type="InterPro" id="IPR004358">
    <property type="entry name" value="Sig_transdc_His_kin-like_C"/>
</dbReference>
<dbReference type="InterPro" id="IPR003594">
    <property type="entry name" value="HATPase_dom"/>
</dbReference>
<evidence type="ECO:0000259" key="5">
    <source>
        <dbReference type="PROSITE" id="PS50110"/>
    </source>
</evidence>
<dbReference type="Gene3D" id="3.30.565.10">
    <property type="entry name" value="Histidine kinase-like ATPase, C-terminal domain"/>
    <property type="match status" value="1"/>
</dbReference>
<dbReference type="EMBL" id="RIBY02001912">
    <property type="protein sequence ID" value="KAH9827145.1"/>
    <property type="molecule type" value="Genomic_DNA"/>
</dbReference>
<dbReference type="Gene3D" id="1.10.287.130">
    <property type="match status" value="1"/>
</dbReference>
<dbReference type="Proteomes" id="UP001138500">
    <property type="component" value="Unassembled WGS sequence"/>
</dbReference>
<dbReference type="Gene3D" id="3.30.450.20">
    <property type="entry name" value="PAS domain"/>
    <property type="match status" value="1"/>
</dbReference>
<dbReference type="InterPro" id="IPR011006">
    <property type="entry name" value="CheY-like_superfamily"/>
</dbReference>
<reference evidence="6 7" key="2">
    <citation type="journal article" date="2021" name="Curr. Genet.">
        <title>Genetic response to nitrogen starvation in the aggressive Eucalyptus foliar pathogen Teratosphaeria destructans.</title>
        <authorList>
            <person name="Havenga M."/>
            <person name="Wingfield B.D."/>
            <person name="Wingfield M.J."/>
            <person name="Dreyer L.L."/>
            <person name="Roets F."/>
            <person name="Aylward J."/>
        </authorList>
    </citation>
    <scope>NUCLEOTIDE SEQUENCE [LARGE SCALE GENOMIC DNA]</scope>
    <source>
        <strain evidence="6">CMW44962</strain>
    </source>
</reference>
<proteinExistence type="predicted"/>
<dbReference type="SUPFAM" id="SSF55785">
    <property type="entry name" value="PYP-like sensor domain (PAS domain)"/>
    <property type="match status" value="1"/>
</dbReference>
<dbReference type="Pfam" id="PF02518">
    <property type="entry name" value="HATPase_c"/>
    <property type="match status" value="1"/>
</dbReference>
<dbReference type="CDD" id="cd00082">
    <property type="entry name" value="HisKA"/>
    <property type="match status" value="1"/>
</dbReference>
<dbReference type="AlphaFoldDB" id="A0A9W7SRE9"/>
<dbReference type="InterPro" id="IPR050956">
    <property type="entry name" value="2C_system_His_kinase"/>
</dbReference>
<keyword evidence="6" id="KW-0808">Transferase</keyword>
<gene>
    <name evidence="6" type="ORF">Tdes44962_MAKER03115</name>
</gene>
<feature type="modified residue" description="4-aspartylphosphate" evidence="2">
    <location>
        <position position="813"/>
    </location>
</feature>
<dbReference type="SMART" id="SM00448">
    <property type="entry name" value="REC"/>
    <property type="match status" value="1"/>
</dbReference>
<evidence type="ECO:0000313" key="6">
    <source>
        <dbReference type="EMBL" id="KAH9827145.1"/>
    </source>
</evidence>
<dbReference type="PANTHER" id="PTHR43719:SF60">
    <property type="entry name" value="HISTIDINE KINASE G2"/>
    <property type="match status" value="1"/>
</dbReference>
<dbReference type="PROSITE" id="PS50110">
    <property type="entry name" value="RESPONSE_REGULATORY"/>
    <property type="match status" value="1"/>
</dbReference>
<dbReference type="SMART" id="SM00387">
    <property type="entry name" value="HATPase_c"/>
    <property type="match status" value="1"/>
</dbReference>
<dbReference type="CDD" id="cd00130">
    <property type="entry name" value="PAS"/>
    <property type="match status" value="1"/>
</dbReference>
<sequence>MPDQVSHERNDEHEPAPKCQIDTVNGSVEGSGSKEYAEQDSTNSNANPTPKLPGSEEVWRECPFGPPESWPDELKAFCMTVSCFPYPACIFWSEELVLLHNERWTQVEGNVSAHGQGRKQRGKLSADVFQALTAALRGGTPQRIRSSDLLRSDAGDDDRGSTTVLISPLFVDGNGQPGGLMAQLLPHTNQGRQPLQQGFGSYHEERKGADDPAPKPQQFDMSQLGSVVDSVPLDEHPFFHRFAEMLPTGLAILDHRAQAVFVNQHFYSLTTHKGDDKTFKSWPQTIHPDDYDRVMDAYHDAFTSQKQLRTEFRSVGQNHPWRLLLLTPLGDENLQHVSLREYGGFICSIVDISSEKSAELSQRQAAREAQERKEQQERFIDMISHEIRNPLSALLHCSEDIADAISDEEKIDIGTIKDAVETINLCIQHQRNIVDDVLSFSKLDAAMLSLVPSPSLPCKGLANALKMFQPEFRKQDMKFGYRIDQSYVDYKVHWVMADLARISQVLINLVSNAIKFTAKASGQKCVVVSIGVSVERPTSYPPNVVFFSSEDRAYRMDVTNKEEWGKGEPLYVLVAVKDTGIGITDEDQKKLFERFRQATPKTGEVYGGSGLGLNISRKLCHLHGGEIGVSSKENQGSTFGFFFRVRKSEPPEDYDGRPEDDELGRLKLKNEVINLGNVSPDEMNEDFMPQSVMNPPVEKTEEASPHPGGKGTAKFDKTAKVAADVKSPGTDQIAPRSDLSKPPNARFDRQHTRAHVLLVEDNIINQKIVQRKLVSKGFEVTTANNGQEAVEYLKAAPKASTGDKAAFDIVLMDSEMPIMDGNTAARLIRKLEREQVLERIPILGVTANVRIAQQEGMTDAGMVSGSYHGQDRSMLADERMQDDVMSKPYKIEDMVARIERLIGVKQESRATDS</sequence>
<organism evidence="6 7">
    <name type="scientific">Teratosphaeria destructans</name>
    <dbReference type="NCBI Taxonomy" id="418781"/>
    <lineage>
        <taxon>Eukaryota</taxon>
        <taxon>Fungi</taxon>
        <taxon>Dikarya</taxon>
        <taxon>Ascomycota</taxon>
        <taxon>Pezizomycotina</taxon>
        <taxon>Dothideomycetes</taxon>
        <taxon>Dothideomycetidae</taxon>
        <taxon>Mycosphaerellales</taxon>
        <taxon>Teratosphaeriaceae</taxon>
        <taxon>Teratosphaeria</taxon>
    </lineage>
</organism>
<dbReference type="SUPFAM" id="SSF47384">
    <property type="entry name" value="Homodimeric domain of signal transducing histidine kinase"/>
    <property type="match status" value="1"/>
</dbReference>
<dbReference type="OrthoDB" id="60033at2759"/>
<feature type="region of interest" description="Disordered" evidence="3">
    <location>
        <begin position="695"/>
        <end position="746"/>
    </location>
</feature>
<dbReference type="SUPFAM" id="SSF55874">
    <property type="entry name" value="ATPase domain of HSP90 chaperone/DNA topoisomerase II/histidine kinase"/>
    <property type="match status" value="1"/>
</dbReference>
<dbReference type="Pfam" id="PF00072">
    <property type="entry name" value="Response_reg"/>
    <property type="match status" value="1"/>
</dbReference>
<feature type="compositionally biased region" description="Polar residues" evidence="3">
    <location>
        <begin position="39"/>
        <end position="48"/>
    </location>
</feature>
<keyword evidence="1 2" id="KW-0597">Phosphoprotein</keyword>
<dbReference type="CDD" id="cd17546">
    <property type="entry name" value="REC_hyHK_CKI1_RcsC-like"/>
    <property type="match status" value="1"/>
</dbReference>
<evidence type="ECO:0000259" key="4">
    <source>
        <dbReference type="PROSITE" id="PS50109"/>
    </source>
</evidence>
<feature type="domain" description="Response regulatory" evidence="5">
    <location>
        <begin position="755"/>
        <end position="902"/>
    </location>
</feature>
<dbReference type="InterPro" id="IPR005467">
    <property type="entry name" value="His_kinase_dom"/>
</dbReference>
<dbReference type="SMART" id="SM00388">
    <property type="entry name" value="HisKA"/>
    <property type="match status" value="1"/>
</dbReference>
<dbReference type="GO" id="GO:0000155">
    <property type="term" value="F:phosphorelay sensor kinase activity"/>
    <property type="evidence" value="ECO:0007669"/>
    <property type="project" value="InterPro"/>
</dbReference>
<evidence type="ECO:0000313" key="7">
    <source>
        <dbReference type="Proteomes" id="UP001138500"/>
    </source>
</evidence>
<dbReference type="InterPro" id="IPR036890">
    <property type="entry name" value="HATPase_C_sf"/>
</dbReference>
<dbReference type="PANTHER" id="PTHR43719">
    <property type="entry name" value="TWO-COMPONENT HISTIDINE KINASE"/>
    <property type="match status" value="1"/>
</dbReference>
<feature type="compositionally biased region" description="Basic and acidic residues" evidence="3">
    <location>
        <begin position="202"/>
        <end position="213"/>
    </location>
</feature>
<comment type="caution">
    <text evidence="6">The sequence shown here is derived from an EMBL/GenBank/DDBJ whole genome shotgun (WGS) entry which is preliminary data.</text>
</comment>
<dbReference type="PROSITE" id="PS50109">
    <property type="entry name" value="HIS_KIN"/>
    <property type="match status" value="1"/>
</dbReference>
<evidence type="ECO:0000256" key="3">
    <source>
        <dbReference type="SAM" id="MobiDB-lite"/>
    </source>
</evidence>
<feature type="region of interest" description="Disordered" evidence="3">
    <location>
        <begin position="1"/>
        <end position="58"/>
    </location>
</feature>
<dbReference type="PRINTS" id="PR00344">
    <property type="entry name" value="BCTRLSENSOR"/>
</dbReference>
<feature type="region of interest" description="Disordered" evidence="3">
    <location>
        <begin position="190"/>
        <end position="216"/>
    </location>
</feature>
<dbReference type="Pfam" id="PF00512">
    <property type="entry name" value="HisKA"/>
    <property type="match status" value="1"/>
</dbReference>
<dbReference type="Gene3D" id="3.40.50.2300">
    <property type="match status" value="1"/>
</dbReference>
<feature type="domain" description="Histidine kinase" evidence="4">
    <location>
        <begin position="382"/>
        <end position="647"/>
    </location>
</feature>
<dbReference type="CDD" id="cd16922">
    <property type="entry name" value="HATPase_EvgS-ArcB-TorS-like"/>
    <property type="match status" value="1"/>
</dbReference>
<dbReference type="InterPro" id="IPR001789">
    <property type="entry name" value="Sig_transdc_resp-reg_receiver"/>
</dbReference>
<name>A0A9W7SRE9_9PEZI</name>
<protein>
    <submittedName>
        <fullName evidence="6">His Kinase A (Phosphoacceptor) domain</fullName>
    </submittedName>
</protein>
<dbReference type="InterPro" id="IPR035965">
    <property type="entry name" value="PAS-like_dom_sf"/>
</dbReference>
<keyword evidence="7" id="KW-1185">Reference proteome</keyword>